<dbReference type="KEGG" id="flh:EJ997_00715"/>
<proteinExistence type="inferred from homology"/>
<dbReference type="PIRSF" id="PIRSF000538">
    <property type="entry name" value="GlpK"/>
    <property type="match status" value="1"/>
</dbReference>
<dbReference type="PANTHER" id="PTHR10196:SF69">
    <property type="entry name" value="GLYCEROL KINASE"/>
    <property type="match status" value="1"/>
</dbReference>
<evidence type="ECO:0000256" key="2">
    <source>
        <dbReference type="ARBA" id="ARBA00022679"/>
    </source>
</evidence>
<evidence type="ECO:0000256" key="1">
    <source>
        <dbReference type="ARBA" id="ARBA00009156"/>
    </source>
</evidence>
<dbReference type="RefSeq" id="WP_126702872.1">
    <property type="nucleotide sequence ID" value="NZ_CP034593.1"/>
</dbReference>
<keyword evidence="4 7" id="KW-0418">Kinase</keyword>
<dbReference type="SUPFAM" id="SSF53067">
    <property type="entry name" value="Actin-like ATPase domain"/>
    <property type="match status" value="2"/>
</dbReference>
<dbReference type="GO" id="GO:0005524">
    <property type="term" value="F:ATP binding"/>
    <property type="evidence" value="ECO:0007669"/>
    <property type="project" value="UniProtKB-KW"/>
</dbReference>
<evidence type="ECO:0000256" key="7">
    <source>
        <dbReference type="RuleBase" id="RU003733"/>
    </source>
</evidence>
<dbReference type="GO" id="GO:0005829">
    <property type="term" value="C:cytosol"/>
    <property type="evidence" value="ECO:0007669"/>
    <property type="project" value="TreeGrafter"/>
</dbReference>
<gene>
    <name evidence="10" type="ORF">EJ997_00715</name>
</gene>
<dbReference type="OrthoDB" id="9805576at2"/>
<sequence length="471" mass="50384">MAILALDQGTSGSKAIVVDDDGIHAIVEKPVTLNHISNDGVEHDPHELLASIVDAGREAIEQAGKPIDGVALANVGETVLAWDPETGDPLTPCVNWMDKRSKDIVARLESKADRIHELTALVLDTYFAAPKLAWVRENLTKEGVVTMSDSWLVYQLTGEFVSDTSTASRSLLLDIDTVEWNDELLEIFGLQDEKMPRLVASDEIVGTTTLFGGEIPVGGLMVDQQAALLAESCLDPGDSKCTYGSGAFLFVNTGHEAHRFESGLTTSVAWTLRGKTSYCVDGQVYTAATAVRWMKDMGMISGVKEIDKEVAKDSGGVLCGPSFAGLAAPWWRSDAGAFLTGMKLATGKAEISRAILEGISAQVAELASLIAAGVDTPLQRLKVDGGLTNSKVLMQIQSDLLQVPIDTYPSAHATALGAAAAMRLALNPDMSVEEGPYSWEPEATYEPKMSADDAAAFRKRWVAAVEANLEF</sequence>
<dbReference type="EMBL" id="CP034593">
    <property type="protein sequence ID" value="AZQ76063.1"/>
    <property type="molecule type" value="Genomic_DNA"/>
</dbReference>
<evidence type="ECO:0000256" key="4">
    <source>
        <dbReference type="ARBA" id="ARBA00022777"/>
    </source>
</evidence>
<dbReference type="GO" id="GO:0004370">
    <property type="term" value="F:glycerol kinase activity"/>
    <property type="evidence" value="ECO:0007669"/>
    <property type="project" value="TreeGrafter"/>
</dbReference>
<dbReference type="Proteomes" id="UP000280344">
    <property type="component" value="Chromosome"/>
</dbReference>
<evidence type="ECO:0000256" key="6">
    <source>
        <dbReference type="ARBA" id="ARBA00043149"/>
    </source>
</evidence>
<name>A0A3S9PUN9_9ACTO</name>
<keyword evidence="5" id="KW-0067">ATP-binding</keyword>
<evidence type="ECO:0000259" key="9">
    <source>
        <dbReference type="Pfam" id="PF02782"/>
    </source>
</evidence>
<keyword evidence="11" id="KW-1185">Reference proteome</keyword>
<organism evidence="10 11">
    <name type="scientific">Flaviflexus ciconiae</name>
    <dbReference type="NCBI Taxonomy" id="2496867"/>
    <lineage>
        <taxon>Bacteria</taxon>
        <taxon>Bacillati</taxon>
        <taxon>Actinomycetota</taxon>
        <taxon>Actinomycetes</taxon>
        <taxon>Actinomycetales</taxon>
        <taxon>Actinomycetaceae</taxon>
        <taxon>Flaviflexus</taxon>
    </lineage>
</organism>
<feature type="domain" description="Carbohydrate kinase FGGY N-terminal" evidence="8">
    <location>
        <begin position="3"/>
        <end position="229"/>
    </location>
</feature>
<dbReference type="GO" id="GO:0019563">
    <property type="term" value="P:glycerol catabolic process"/>
    <property type="evidence" value="ECO:0007669"/>
    <property type="project" value="TreeGrafter"/>
</dbReference>
<feature type="domain" description="Carbohydrate kinase FGGY C-terminal" evidence="9">
    <location>
        <begin position="240"/>
        <end position="421"/>
    </location>
</feature>
<evidence type="ECO:0000256" key="3">
    <source>
        <dbReference type="ARBA" id="ARBA00022741"/>
    </source>
</evidence>
<dbReference type="InterPro" id="IPR043129">
    <property type="entry name" value="ATPase_NBD"/>
</dbReference>
<evidence type="ECO:0000256" key="5">
    <source>
        <dbReference type="ARBA" id="ARBA00022840"/>
    </source>
</evidence>
<dbReference type="InterPro" id="IPR018483">
    <property type="entry name" value="Carb_kinase_FGGY_CS"/>
</dbReference>
<keyword evidence="2 7" id="KW-0808">Transferase</keyword>
<dbReference type="PROSITE" id="PS00445">
    <property type="entry name" value="FGGY_KINASES_2"/>
    <property type="match status" value="1"/>
</dbReference>
<comment type="similarity">
    <text evidence="1 7">Belongs to the FGGY kinase family.</text>
</comment>
<reference evidence="10 11" key="1">
    <citation type="submission" date="2018-12" db="EMBL/GenBank/DDBJ databases">
        <title>Complete genome sequence of Flaviflexus sp. H23T48.</title>
        <authorList>
            <person name="Bae J.-W."/>
            <person name="Lee J.-Y."/>
        </authorList>
    </citation>
    <scope>NUCLEOTIDE SEQUENCE [LARGE SCALE GENOMIC DNA]</scope>
    <source>
        <strain evidence="10 11">H23T48</strain>
    </source>
</reference>
<dbReference type="InterPro" id="IPR018485">
    <property type="entry name" value="FGGY_C"/>
</dbReference>
<dbReference type="PANTHER" id="PTHR10196">
    <property type="entry name" value="SUGAR KINASE"/>
    <property type="match status" value="1"/>
</dbReference>
<evidence type="ECO:0000313" key="11">
    <source>
        <dbReference type="Proteomes" id="UP000280344"/>
    </source>
</evidence>
<dbReference type="AlphaFoldDB" id="A0A3S9PUN9"/>
<dbReference type="Pfam" id="PF02782">
    <property type="entry name" value="FGGY_C"/>
    <property type="match status" value="1"/>
</dbReference>
<keyword evidence="3" id="KW-0547">Nucleotide-binding</keyword>
<protein>
    <recommendedName>
        <fullName evidence="6">ATP:glycerol 3-phosphotransferase</fullName>
    </recommendedName>
</protein>
<dbReference type="Gene3D" id="3.30.420.40">
    <property type="match status" value="2"/>
</dbReference>
<evidence type="ECO:0000259" key="8">
    <source>
        <dbReference type="Pfam" id="PF00370"/>
    </source>
</evidence>
<accession>A0A3S9PUN9</accession>
<evidence type="ECO:0000313" key="10">
    <source>
        <dbReference type="EMBL" id="AZQ76063.1"/>
    </source>
</evidence>
<dbReference type="Pfam" id="PF00370">
    <property type="entry name" value="FGGY_N"/>
    <property type="match status" value="1"/>
</dbReference>
<dbReference type="InterPro" id="IPR018484">
    <property type="entry name" value="FGGY_N"/>
</dbReference>
<dbReference type="InterPro" id="IPR000577">
    <property type="entry name" value="Carb_kinase_FGGY"/>
</dbReference>